<sequence>MRLLTTPEGQPMFYQLSIVQISKMLQNLQHILNKGAAFAESKKIDVAVLLNSRLAPDQFHLIRQVQIACDTAKLGAARLTDKVDSAPKHADDEISFEQVQQRISDTIAYLKSFTEADFNQSASIKVSQPRWEGKYLTGNEFLIQHVLPNIYFHITTAYAILRHNGVDVGKKDYLGAMPYKS</sequence>
<keyword evidence="2" id="KW-1185">Reference proteome</keyword>
<dbReference type="InterPro" id="IPR018531">
    <property type="entry name" value="DUF1993"/>
</dbReference>
<gene>
    <name evidence="1" type="ORF">I4W93_003415</name>
</gene>
<evidence type="ECO:0000313" key="2">
    <source>
        <dbReference type="Proteomes" id="UP000663814"/>
    </source>
</evidence>
<name>A0ABS7X531_9GAMM</name>
<accession>A0ABS7X531</accession>
<evidence type="ECO:0000313" key="1">
    <source>
        <dbReference type="EMBL" id="MBZ9610639.1"/>
    </source>
</evidence>
<dbReference type="InterPro" id="IPR034660">
    <property type="entry name" value="DinB/YfiT-like"/>
</dbReference>
<dbReference type="PANTHER" id="PTHR36922">
    <property type="entry name" value="BLL2446 PROTEIN"/>
    <property type="match status" value="1"/>
</dbReference>
<dbReference type="EMBL" id="JAERPS020000001">
    <property type="protein sequence ID" value="MBZ9610639.1"/>
    <property type="molecule type" value="Genomic_DNA"/>
</dbReference>
<dbReference type="Proteomes" id="UP000663814">
    <property type="component" value="Unassembled WGS sequence"/>
</dbReference>
<organism evidence="1 2">
    <name type="scientific">Rheinheimera maricola</name>
    <dbReference type="NCBI Taxonomy" id="2793282"/>
    <lineage>
        <taxon>Bacteria</taxon>
        <taxon>Pseudomonadati</taxon>
        <taxon>Pseudomonadota</taxon>
        <taxon>Gammaproteobacteria</taxon>
        <taxon>Chromatiales</taxon>
        <taxon>Chromatiaceae</taxon>
        <taxon>Rheinheimera</taxon>
    </lineage>
</organism>
<comment type="caution">
    <text evidence="1">The sequence shown here is derived from an EMBL/GenBank/DDBJ whole genome shotgun (WGS) entry which is preliminary data.</text>
</comment>
<dbReference type="Gene3D" id="1.20.120.450">
    <property type="entry name" value="dinb family like domain"/>
    <property type="match status" value="1"/>
</dbReference>
<dbReference type="Pfam" id="PF09351">
    <property type="entry name" value="DUF1993"/>
    <property type="match status" value="1"/>
</dbReference>
<dbReference type="PANTHER" id="PTHR36922:SF1">
    <property type="entry name" value="DUF1993 DOMAIN-CONTAINING PROTEIN"/>
    <property type="match status" value="1"/>
</dbReference>
<dbReference type="RefSeq" id="WP_224673241.1">
    <property type="nucleotide sequence ID" value="NZ_JAERPS020000001.1"/>
</dbReference>
<protein>
    <submittedName>
        <fullName evidence="1">DUF1993 domain-containing protein</fullName>
    </submittedName>
</protein>
<dbReference type="SUPFAM" id="SSF109854">
    <property type="entry name" value="DinB/YfiT-like putative metalloenzymes"/>
    <property type="match status" value="1"/>
</dbReference>
<reference evidence="1 2" key="1">
    <citation type="submission" date="2021-08" db="EMBL/GenBank/DDBJ databases">
        <title>Rheinheimera aquimaris sp. nov., isolated from seawater of the East Sea in Korea.</title>
        <authorList>
            <person name="Kim K.H."/>
            <person name="Wenting R."/>
            <person name="Kim K.R."/>
            <person name="Jeon C.O."/>
        </authorList>
    </citation>
    <scope>NUCLEOTIDE SEQUENCE [LARGE SCALE GENOMIC DNA]</scope>
    <source>
        <strain evidence="1 2">MA-13</strain>
    </source>
</reference>
<proteinExistence type="predicted"/>